<evidence type="ECO:0000313" key="18">
    <source>
        <dbReference type="Proteomes" id="UP000789375"/>
    </source>
</evidence>
<evidence type="ECO:0000256" key="11">
    <source>
        <dbReference type="ARBA" id="ARBA00023128"/>
    </source>
</evidence>
<keyword evidence="6" id="KW-0679">Respiratory chain</keyword>
<keyword evidence="10 15" id="KW-1133">Transmembrane helix</keyword>
<feature type="transmembrane region" description="Helical" evidence="15">
    <location>
        <begin position="60"/>
        <end position="78"/>
    </location>
</feature>
<evidence type="ECO:0000256" key="14">
    <source>
        <dbReference type="ARBA" id="ARBA00030987"/>
    </source>
</evidence>
<feature type="transmembrane region" description="Helical" evidence="15">
    <location>
        <begin position="339"/>
        <end position="357"/>
    </location>
</feature>
<gene>
    <name evidence="17" type="ORF">FMOSSE_LOCUS7922</name>
</gene>
<keyword evidence="5" id="KW-0813">Transport</keyword>
<feature type="transmembrane region" description="Helical" evidence="15">
    <location>
        <begin position="198"/>
        <end position="219"/>
    </location>
</feature>
<feature type="transmembrane region" description="Helical" evidence="15">
    <location>
        <begin position="119"/>
        <end position="139"/>
    </location>
</feature>
<comment type="similarity">
    <text evidence="3">Belongs to the complex I NDUFB4 subunit family.</text>
</comment>
<evidence type="ECO:0000256" key="6">
    <source>
        <dbReference type="ARBA" id="ARBA00022660"/>
    </source>
</evidence>
<dbReference type="PANTHER" id="PTHR39469">
    <property type="entry name" value="CHROMOSOME 1, WHOLE GENOME SHOTGUN SEQUENCE"/>
    <property type="match status" value="1"/>
</dbReference>
<keyword evidence="18" id="KW-1185">Reference proteome</keyword>
<comment type="subcellular location">
    <subcellularLocation>
        <location evidence="1">Membrane</location>
        <topology evidence="1">Multi-pass membrane protein</topology>
    </subcellularLocation>
    <subcellularLocation>
        <location evidence="2">Mitochondrion inner membrane</location>
        <topology evidence="2">Single-pass membrane protein</topology>
    </subcellularLocation>
</comment>
<name>A0A9N9BXT7_FUNMO</name>
<evidence type="ECO:0000256" key="3">
    <source>
        <dbReference type="ARBA" id="ARBA00007260"/>
    </source>
</evidence>
<evidence type="ECO:0000256" key="2">
    <source>
        <dbReference type="ARBA" id="ARBA00004434"/>
    </source>
</evidence>
<keyword evidence="12 15" id="KW-0472">Membrane</keyword>
<feature type="domain" description="TM7S3/TM198-like" evidence="16">
    <location>
        <begin position="67"/>
        <end position="263"/>
    </location>
</feature>
<feature type="transmembrane region" description="Helical" evidence="15">
    <location>
        <begin position="239"/>
        <end position="268"/>
    </location>
</feature>
<evidence type="ECO:0000256" key="13">
    <source>
        <dbReference type="ARBA" id="ARBA00030212"/>
    </source>
</evidence>
<organism evidence="17 18">
    <name type="scientific">Funneliformis mosseae</name>
    <name type="common">Endomycorrhizal fungus</name>
    <name type="synonym">Glomus mosseae</name>
    <dbReference type="NCBI Taxonomy" id="27381"/>
    <lineage>
        <taxon>Eukaryota</taxon>
        <taxon>Fungi</taxon>
        <taxon>Fungi incertae sedis</taxon>
        <taxon>Mucoromycota</taxon>
        <taxon>Glomeromycotina</taxon>
        <taxon>Glomeromycetes</taxon>
        <taxon>Glomerales</taxon>
        <taxon>Glomeraceae</taxon>
        <taxon>Funneliformis</taxon>
    </lineage>
</organism>
<evidence type="ECO:0000256" key="1">
    <source>
        <dbReference type="ARBA" id="ARBA00004141"/>
    </source>
</evidence>
<dbReference type="Proteomes" id="UP000789375">
    <property type="component" value="Unassembled WGS sequence"/>
</dbReference>
<comment type="caution">
    <text evidence="17">The sequence shown here is derived from an EMBL/GenBank/DDBJ whole genome shotgun (WGS) entry which is preliminary data.</text>
</comment>
<dbReference type="GO" id="GO:0005743">
    <property type="term" value="C:mitochondrial inner membrane"/>
    <property type="evidence" value="ECO:0007669"/>
    <property type="project" value="UniProtKB-SubCell"/>
</dbReference>
<keyword evidence="7 15" id="KW-0812">Transmembrane</keyword>
<evidence type="ECO:0000259" key="16">
    <source>
        <dbReference type="Pfam" id="PF13886"/>
    </source>
</evidence>
<evidence type="ECO:0000256" key="5">
    <source>
        <dbReference type="ARBA" id="ARBA00022448"/>
    </source>
</evidence>
<evidence type="ECO:0000256" key="12">
    <source>
        <dbReference type="ARBA" id="ARBA00023136"/>
    </source>
</evidence>
<evidence type="ECO:0000256" key="9">
    <source>
        <dbReference type="ARBA" id="ARBA00022982"/>
    </source>
</evidence>
<proteinExistence type="inferred from homology"/>
<evidence type="ECO:0000256" key="8">
    <source>
        <dbReference type="ARBA" id="ARBA00022792"/>
    </source>
</evidence>
<feature type="transmembrane region" description="Helical" evidence="15">
    <location>
        <begin position="146"/>
        <end position="166"/>
    </location>
</feature>
<dbReference type="Pfam" id="PF13886">
    <property type="entry name" value="TM7S3_TM198"/>
    <property type="match status" value="1"/>
</dbReference>
<feature type="transmembrane region" description="Helical" evidence="15">
    <location>
        <begin position="172"/>
        <end position="191"/>
    </location>
</feature>
<feature type="transmembrane region" description="Helical" evidence="15">
    <location>
        <begin position="85"/>
        <end position="107"/>
    </location>
</feature>
<evidence type="ECO:0000256" key="4">
    <source>
        <dbReference type="ARBA" id="ARBA00018681"/>
    </source>
</evidence>
<keyword evidence="8" id="KW-0999">Mitochondrion inner membrane</keyword>
<evidence type="ECO:0000256" key="7">
    <source>
        <dbReference type="ARBA" id="ARBA00022692"/>
    </source>
</evidence>
<keyword evidence="11" id="KW-0496">Mitochondrion</keyword>
<dbReference type="EMBL" id="CAJVPP010001956">
    <property type="protein sequence ID" value="CAG8580492.1"/>
    <property type="molecule type" value="Genomic_DNA"/>
</dbReference>
<protein>
    <recommendedName>
        <fullName evidence="4">NADH dehydrogenase [ubiquinone] 1 beta subcomplex subunit 4</fullName>
    </recommendedName>
    <alternativeName>
        <fullName evidence="13">Complex I-B15</fullName>
    </alternativeName>
    <alternativeName>
        <fullName evidence="14">NADH-ubiquinone oxidoreductase B15 subunit</fullName>
    </alternativeName>
</protein>
<dbReference type="AlphaFoldDB" id="A0A9N9BXT7"/>
<evidence type="ECO:0000313" key="17">
    <source>
        <dbReference type="EMBL" id="CAG8580492.1"/>
    </source>
</evidence>
<evidence type="ECO:0000256" key="15">
    <source>
        <dbReference type="SAM" id="Phobius"/>
    </source>
</evidence>
<sequence length="383" mass="43358">MGYRKTYRVFGKTLDEDNLTDRRQAREKGIPDGLAFAIVNFINELTSEKKARGNDYPLDAASYLTGLTLIVSGVVSLFRGNKYKWLSIFIAAFYGICMVLLLFILKYQNVTNPSSTLRFVYFVICTGAGAAAGIFFVCLWPTGRILVGALGGFSLAMICLSTRTNGLISNQLFRYIWIGICTVFNATLAGIQRFYQYVAIISTVMSGCYLLMLGTDVFVRGGMLASFKTFWGYNQPEDYLYIVDTNVIIILSTIGFVGGLFGIGAQLLEFWIDQRRDVLIIDDDQMTMTSNDEKSNLIGSFTKRLKNTFKKVLIKNAAIERWAFMRTNLHPHFRWTRRTIITGIISCIIIPVGTYAICWTEDFKWNLTGIRKGQTKEDMKIKR</sequence>
<accession>A0A9N9BXT7</accession>
<dbReference type="Pfam" id="PF07225">
    <property type="entry name" value="NDUF_B4"/>
    <property type="match status" value="1"/>
</dbReference>
<evidence type="ECO:0000256" key="10">
    <source>
        <dbReference type="ARBA" id="ARBA00022989"/>
    </source>
</evidence>
<keyword evidence="9" id="KW-0249">Electron transport</keyword>
<dbReference type="InterPro" id="IPR009866">
    <property type="entry name" value="NADH_UbQ_OxRdtase_NDUFB4_su"/>
</dbReference>
<reference evidence="17" key="1">
    <citation type="submission" date="2021-06" db="EMBL/GenBank/DDBJ databases">
        <authorList>
            <person name="Kallberg Y."/>
            <person name="Tangrot J."/>
            <person name="Rosling A."/>
        </authorList>
    </citation>
    <scope>NUCLEOTIDE SEQUENCE</scope>
    <source>
        <strain evidence="17">87-6 pot B 2015</strain>
    </source>
</reference>
<dbReference type="PANTHER" id="PTHR39469:SF1">
    <property type="entry name" value="DUF4203 DOMAIN-CONTAINING PROTEIN"/>
    <property type="match status" value="1"/>
</dbReference>
<dbReference type="InterPro" id="IPR025256">
    <property type="entry name" value="TM7S3/TM198-like_dom"/>
</dbReference>